<comment type="subcellular location">
    <subcellularLocation>
        <location evidence="2">Cytoplasm</location>
    </subcellularLocation>
</comment>
<dbReference type="GO" id="GO:0009086">
    <property type="term" value="P:methionine biosynthetic process"/>
    <property type="evidence" value="ECO:0007669"/>
    <property type="project" value="UniProtKB-UniRule"/>
</dbReference>
<dbReference type="PIRSF" id="PIRSF000443">
    <property type="entry name" value="Homoser_Ac_trans"/>
    <property type="match status" value="1"/>
</dbReference>
<keyword evidence="2 5" id="KW-0012">Acyltransferase</keyword>
<proteinExistence type="inferred from homology"/>
<dbReference type="AlphaFoldDB" id="A0A6L5XD89"/>
<evidence type="ECO:0000313" key="5">
    <source>
        <dbReference type="EMBL" id="MSS18201.1"/>
    </source>
</evidence>
<dbReference type="GO" id="GO:0005737">
    <property type="term" value="C:cytoplasm"/>
    <property type="evidence" value="ECO:0007669"/>
    <property type="project" value="UniProtKB-SubCell"/>
</dbReference>
<evidence type="ECO:0000256" key="3">
    <source>
        <dbReference type="PIRSR" id="PIRSR000443-1"/>
    </source>
</evidence>
<evidence type="ECO:0000313" key="6">
    <source>
        <dbReference type="Proteomes" id="UP000483362"/>
    </source>
</evidence>
<name>A0A6L5XD89_9BACT</name>
<comment type="similarity">
    <text evidence="2">Belongs to the AB hydrolase superfamily. MetX family.</text>
</comment>
<dbReference type="InterPro" id="IPR008220">
    <property type="entry name" value="HAT_MetX-like"/>
</dbReference>
<dbReference type="GO" id="GO:0009092">
    <property type="term" value="P:homoserine metabolic process"/>
    <property type="evidence" value="ECO:0007669"/>
    <property type="project" value="TreeGrafter"/>
</dbReference>
<dbReference type="NCBIfam" id="NF001209">
    <property type="entry name" value="PRK00175.1"/>
    <property type="match status" value="1"/>
</dbReference>
<dbReference type="EMBL" id="VULT01000017">
    <property type="protein sequence ID" value="MSS18201.1"/>
    <property type="molecule type" value="Genomic_DNA"/>
</dbReference>
<feature type="active site" evidence="2 3">
    <location>
        <position position="318"/>
    </location>
</feature>
<protein>
    <recommendedName>
        <fullName evidence="2">Homoserine O-acetyltransferase</fullName>
        <shortName evidence="2">HAT</shortName>
        <ecNumber evidence="2">2.3.1.31</ecNumber>
    </recommendedName>
    <alternativeName>
        <fullName evidence="2">Homoserine transacetylase</fullName>
        <shortName evidence="2">HTA</shortName>
    </alternativeName>
</protein>
<dbReference type="InterPro" id="IPR029058">
    <property type="entry name" value="AB_hydrolase_fold"/>
</dbReference>
<feature type="binding site" evidence="2">
    <location>
        <position position="319"/>
    </location>
    <ligand>
        <name>substrate</name>
    </ligand>
</feature>
<comment type="caution">
    <text evidence="2">Lacks conserved residue(s) required for the propagation of feature annotation.</text>
</comment>
<keyword evidence="2" id="KW-0486">Methionine biosynthesis</keyword>
<dbReference type="HAMAP" id="MF_00296">
    <property type="entry name" value="MetX_acyltransf"/>
    <property type="match status" value="1"/>
</dbReference>
<dbReference type="PANTHER" id="PTHR32268:SF11">
    <property type="entry name" value="HOMOSERINE O-ACETYLTRANSFERASE"/>
    <property type="match status" value="1"/>
</dbReference>
<feature type="active site" evidence="2 3">
    <location>
        <position position="289"/>
    </location>
</feature>
<keyword evidence="2" id="KW-0028">Amino-acid biosynthesis</keyword>
<evidence type="ECO:0000256" key="2">
    <source>
        <dbReference type="HAMAP-Rule" id="MF_00296"/>
    </source>
</evidence>
<dbReference type="InterPro" id="IPR000073">
    <property type="entry name" value="AB_hydrolase_1"/>
</dbReference>
<dbReference type="GO" id="GO:0004414">
    <property type="term" value="F:homoserine O-acetyltransferase activity"/>
    <property type="evidence" value="ECO:0007669"/>
    <property type="project" value="UniProtKB-UniRule"/>
</dbReference>
<feature type="active site" description="Nucleophile" evidence="2 3">
    <location>
        <position position="134"/>
    </location>
</feature>
<dbReference type="SUPFAM" id="SSF53474">
    <property type="entry name" value="alpha/beta-Hydrolases"/>
    <property type="match status" value="1"/>
</dbReference>
<evidence type="ECO:0000256" key="1">
    <source>
        <dbReference type="ARBA" id="ARBA00022679"/>
    </source>
</evidence>
<comment type="subunit">
    <text evidence="2">Homodimer.</text>
</comment>
<accession>A0A6L5XD89</accession>
<dbReference type="PANTHER" id="PTHR32268">
    <property type="entry name" value="HOMOSERINE O-ACETYLTRANSFERASE"/>
    <property type="match status" value="1"/>
</dbReference>
<dbReference type="NCBIfam" id="TIGR01392">
    <property type="entry name" value="homoserO_Ac_trn"/>
    <property type="match status" value="1"/>
</dbReference>
<keyword evidence="6" id="KW-1185">Reference proteome</keyword>
<comment type="catalytic activity">
    <reaction evidence="2">
        <text>L-homoserine + acetyl-CoA = O-acetyl-L-homoserine + CoA</text>
        <dbReference type="Rhea" id="RHEA:13701"/>
        <dbReference type="ChEBI" id="CHEBI:57287"/>
        <dbReference type="ChEBI" id="CHEBI:57288"/>
        <dbReference type="ChEBI" id="CHEBI:57476"/>
        <dbReference type="ChEBI" id="CHEBI:57716"/>
        <dbReference type="EC" id="2.3.1.31"/>
    </reaction>
</comment>
<reference evidence="5 6" key="1">
    <citation type="submission" date="2019-08" db="EMBL/GenBank/DDBJ databases">
        <title>In-depth cultivation of the pig gut microbiome towards novel bacterial diversity and tailored functional studies.</title>
        <authorList>
            <person name="Wylensek D."/>
            <person name="Hitch T.C.A."/>
            <person name="Clavel T."/>
        </authorList>
    </citation>
    <scope>NUCLEOTIDE SEQUENCE [LARGE SCALE GENOMIC DNA]</scope>
    <source>
        <strain evidence="5 6">Oil-RF-744-WCA-WT-10</strain>
    </source>
</reference>
<feature type="domain" description="AB hydrolase-1" evidence="4">
    <location>
        <begin position="39"/>
        <end position="323"/>
    </location>
</feature>
<evidence type="ECO:0000259" key="4">
    <source>
        <dbReference type="Pfam" id="PF00561"/>
    </source>
</evidence>
<dbReference type="Pfam" id="PF00561">
    <property type="entry name" value="Abhydrolase_1"/>
    <property type="match status" value="1"/>
</dbReference>
<organism evidence="5 6">
    <name type="scientific">Sodaliphilus pleomorphus</name>
    <dbReference type="NCBI Taxonomy" id="2606626"/>
    <lineage>
        <taxon>Bacteria</taxon>
        <taxon>Pseudomonadati</taxon>
        <taxon>Bacteroidota</taxon>
        <taxon>Bacteroidia</taxon>
        <taxon>Bacteroidales</taxon>
        <taxon>Muribaculaceae</taxon>
        <taxon>Sodaliphilus</taxon>
    </lineage>
</organism>
<dbReference type="Gene3D" id="3.40.50.1820">
    <property type="entry name" value="alpha/beta hydrolase"/>
    <property type="match status" value="1"/>
</dbReference>
<keyword evidence="1 2" id="KW-0808">Transferase</keyword>
<gene>
    <name evidence="5" type="primary">metX</name>
    <name evidence="2" type="synonym">metXA</name>
    <name evidence="5" type="ORF">FYJ29_10585</name>
</gene>
<dbReference type="UniPathway" id="UPA00051">
    <property type="reaction ID" value="UER00074"/>
</dbReference>
<comment type="caution">
    <text evidence="5">The sequence shown here is derived from an EMBL/GenBank/DDBJ whole genome shotgun (WGS) entry which is preliminary data.</text>
</comment>
<dbReference type="Proteomes" id="UP000483362">
    <property type="component" value="Unassembled WGS sequence"/>
</dbReference>
<dbReference type="RefSeq" id="WP_154328838.1">
    <property type="nucleotide sequence ID" value="NZ_CP045696.1"/>
</dbReference>
<feature type="binding site" evidence="2">
    <location>
        <position position="200"/>
    </location>
    <ligand>
        <name>substrate</name>
    </ligand>
</feature>
<sequence>MSKIYNYNHIFALESGQSLPSLDIAYDTWGTLAPARDNVVWVCHALTANSDVADWWPGTVEPNRFLDPEKYYIVCANILGSCYGTTGPSSINPATGQPWWGSFPRVTMRDMVRAHRLLARHLGIDHVQLLVGSSIGGFQCLEWCISEPQFARNAAFIATAAQASPWQVAFNETQRMAIDCDSTFGSPSAQAGMTGMAVARAIALLSYRGGKAYNKTQADTSRAATCFDHRVQSYQHHQGEKLCRRFNAYSYYRLLQAFDSHDVGRGRGGVARALQCIKARTLVVAITSDILFPVEEHEVLTRNIPDVHMEVIDSDFGHDGFLVENEQLNAIIQRFLNNKQQ</sequence>
<comment type="pathway">
    <text evidence="2">Amino-acid biosynthesis; L-methionine biosynthesis via de novo pathway; O-acetyl-L-homoserine from L-homoserine: step 1/1.</text>
</comment>
<dbReference type="EC" id="2.3.1.31" evidence="2"/>
<keyword evidence="2" id="KW-0963">Cytoplasm</keyword>
<comment type="function">
    <text evidence="2">Transfers an acetyl group from acetyl-CoA to L-homoserine, forming acetyl-L-homoserine.</text>
</comment>